<dbReference type="InterPro" id="IPR003829">
    <property type="entry name" value="Pirin_N_dom"/>
</dbReference>
<dbReference type="EMBL" id="CP017561">
    <property type="protein sequence ID" value="APA85453.1"/>
    <property type="molecule type" value="Genomic_DNA"/>
</dbReference>
<keyword evidence="2" id="KW-0408">Iron</keyword>
<dbReference type="CDD" id="cd02910">
    <property type="entry name" value="cupin_Yhhw_N"/>
    <property type="match status" value="1"/>
</dbReference>
<evidence type="ECO:0000259" key="5">
    <source>
        <dbReference type="Pfam" id="PF17954"/>
    </source>
</evidence>
<evidence type="ECO:0000256" key="2">
    <source>
        <dbReference type="PIRSR" id="PIRSR006232-1"/>
    </source>
</evidence>
<evidence type="ECO:0000313" key="7">
    <source>
        <dbReference type="Proteomes" id="UP000179860"/>
    </source>
</evidence>
<dbReference type="CDD" id="cd20311">
    <property type="entry name" value="cupin_Yhhw_C"/>
    <property type="match status" value="1"/>
</dbReference>
<accession>A0A1I9YGM0</accession>
<dbReference type="InterPro" id="IPR041602">
    <property type="entry name" value="Quercetinase_C"/>
</dbReference>
<evidence type="ECO:0000256" key="3">
    <source>
        <dbReference type="RuleBase" id="RU003457"/>
    </source>
</evidence>
<feature type="binding site" evidence="2">
    <location>
        <position position="103"/>
    </location>
    <ligand>
        <name>Fe cation</name>
        <dbReference type="ChEBI" id="CHEBI:24875"/>
    </ligand>
</feature>
<dbReference type="Gene3D" id="2.60.120.10">
    <property type="entry name" value="Jelly Rolls"/>
    <property type="match status" value="2"/>
</dbReference>
<dbReference type="AlphaFoldDB" id="A0A1I9YGM0"/>
<dbReference type="SUPFAM" id="SSF51182">
    <property type="entry name" value="RmlC-like cupins"/>
    <property type="match status" value="1"/>
</dbReference>
<reference evidence="6" key="2">
    <citation type="submission" date="2021-06" db="EMBL/GenBank/DDBJ databases">
        <authorList>
            <person name="Rogers T.H."/>
            <person name="Ramsay J.P."/>
            <person name="Wang P."/>
            <person name="Terpolilli J."/>
        </authorList>
    </citation>
    <scope>NUCLEOTIDE SEQUENCE</scope>
    <source>
        <strain evidence="6">WSM5005</strain>
    </source>
</reference>
<dbReference type="InterPro" id="IPR012093">
    <property type="entry name" value="Pirin"/>
</dbReference>
<keyword evidence="2" id="KW-0479">Metal-binding</keyword>
<evidence type="ECO:0000259" key="4">
    <source>
        <dbReference type="Pfam" id="PF02678"/>
    </source>
</evidence>
<dbReference type="InterPro" id="IPR011051">
    <property type="entry name" value="RmlC_Cupin_sf"/>
</dbReference>
<gene>
    <name evidence="6" type="ORF">BJG93_08725</name>
</gene>
<feature type="binding site" evidence="2">
    <location>
        <position position="57"/>
    </location>
    <ligand>
        <name>Fe cation</name>
        <dbReference type="ChEBI" id="CHEBI:24875"/>
    </ligand>
</feature>
<dbReference type="GO" id="GO:0046872">
    <property type="term" value="F:metal ion binding"/>
    <property type="evidence" value="ECO:0007669"/>
    <property type="project" value="UniProtKB-KW"/>
</dbReference>
<proteinExistence type="inferred from homology"/>
<dbReference type="PIRSF" id="PIRSF006232">
    <property type="entry name" value="Pirin"/>
    <property type="match status" value="1"/>
</dbReference>
<feature type="domain" description="Quercetin 2,3-dioxygenase C-terminal cupin" evidence="5">
    <location>
        <begin position="146"/>
        <end position="231"/>
    </location>
</feature>
<dbReference type="Proteomes" id="UP000179860">
    <property type="component" value="Chromosome 1"/>
</dbReference>
<feature type="binding site" evidence="2">
    <location>
        <position position="59"/>
    </location>
    <ligand>
        <name>Fe cation</name>
        <dbReference type="ChEBI" id="CHEBI:24875"/>
    </ligand>
</feature>
<dbReference type="OrthoDB" id="321327at2"/>
<reference evidence="6" key="1">
    <citation type="submission" date="2016-09" db="EMBL/GenBank/DDBJ databases">
        <title>The Complete Genome of Burkholderia sprentiae wsm5005.</title>
        <authorList>
            <person name="De Meyer S."/>
            <person name="Wang P."/>
            <person name="Terpolilli J."/>
        </authorList>
    </citation>
    <scope>NUCLEOTIDE SEQUENCE [LARGE SCALE GENOMIC DNA]</scope>
    <source>
        <strain evidence="6">WSM5005</strain>
    </source>
</reference>
<feature type="domain" description="Pirin N-terminal" evidence="4">
    <location>
        <begin position="10"/>
        <end position="119"/>
    </location>
</feature>
<dbReference type="InterPro" id="IPR014710">
    <property type="entry name" value="RmlC-like_jellyroll"/>
</dbReference>
<dbReference type="Pfam" id="PF17954">
    <property type="entry name" value="Pirin_C_2"/>
    <property type="match status" value="1"/>
</dbReference>
<dbReference type="PANTHER" id="PTHR43212:SF3">
    <property type="entry name" value="QUERCETIN 2,3-DIOXYGENASE"/>
    <property type="match status" value="1"/>
</dbReference>
<organism evidence="6 7">
    <name type="scientific">Paraburkholderia sprentiae WSM5005</name>
    <dbReference type="NCBI Taxonomy" id="754502"/>
    <lineage>
        <taxon>Bacteria</taxon>
        <taxon>Pseudomonadati</taxon>
        <taxon>Pseudomonadota</taxon>
        <taxon>Betaproteobacteria</taxon>
        <taxon>Burkholderiales</taxon>
        <taxon>Burkholderiaceae</taxon>
        <taxon>Paraburkholderia</taxon>
    </lineage>
</organism>
<dbReference type="Pfam" id="PF02678">
    <property type="entry name" value="Pirin"/>
    <property type="match status" value="1"/>
</dbReference>
<dbReference type="PANTHER" id="PTHR43212">
    <property type="entry name" value="QUERCETIN 2,3-DIOXYGENASE"/>
    <property type="match status" value="1"/>
</dbReference>
<dbReference type="RefSeq" id="WP_027197052.1">
    <property type="nucleotide sequence ID" value="NZ_CP017561.2"/>
</dbReference>
<evidence type="ECO:0000256" key="1">
    <source>
        <dbReference type="ARBA" id="ARBA00008416"/>
    </source>
</evidence>
<feature type="binding site" evidence="2">
    <location>
        <position position="101"/>
    </location>
    <ligand>
        <name>Fe cation</name>
        <dbReference type="ChEBI" id="CHEBI:24875"/>
    </ligand>
</feature>
<comment type="similarity">
    <text evidence="1 3">Belongs to the pirin family.</text>
</comment>
<evidence type="ECO:0000313" key="6">
    <source>
        <dbReference type="EMBL" id="APA85453.1"/>
    </source>
</evidence>
<name>A0A1I9YGM0_9BURK</name>
<keyword evidence="7" id="KW-1185">Reference proteome</keyword>
<comment type="cofactor">
    <cofactor evidence="2">
        <name>Fe cation</name>
        <dbReference type="ChEBI" id="CHEBI:24875"/>
    </cofactor>
    <text evidence="2">Binds 1 Fe cation per subunit.</text>
</comment>
<sequence length="236" mass="25591">MIEIRRSAERGHANHGWLDSYHSFSFADYRDPQHVHFGPLRVINEDRIAGGQGFGAHGHRDMEIVTYVLEGALAHRDSMGNGSTIRPGDVQRMSAGTGVQHSEFNASSDELAHLLQIWIIPRRAGDQPGYEEKHFDADSKRGRLRVIASPDGRDDSVTIHADASIYAGLFDGAEHATFALPAGRLAYVHVARGTLSVNGTVLEAGDAAKLGDVDTVTLEQGDDAEVLLFDLGQLNG</sequence>
<dbReference type="KEGG" id="pspw:BJG93_08725"/>
<protein>
    <submittedName>
        <fullName evidence="6">Pirin family protein</fullName>
    </submittedName>
</protein>